<dbReference type="PROSITE" id="PS51257">
    <property type="entry name" value="PROKAR_LIPOPROTEIN"/>
    <property type="match status" value="1"/>
</dbReference>
<proteinExistence type="predicted"/>
<organism evidence="1">
    <name type="scientific">marine metagenome</name>
    <dbReference type="NCBI Taxonomy" id="408172"/>
    <lineage>
        <taxon>unclassified sequences</taxon>
        <taxon>metagenomes</taxon>
        <taxon>ecological metagenomes</taxon>
    </lineage>
</organism>
<protein>
    <submittedName>
        <fullName evidence="1">Uncharacterized protein</fullName>
    </submittedName>
</protein>
<dbReference type="EMBL" id="UINC01031822">
    <property type="protein sequence ID" value="SVB18477.1"/>
    <property type="molecule type" value="Genomic_DNA"/>
</dbReference>
<accession>A0A382BZ76</accession>
<sequence>MKTLLLAMKLCIIALVLLFGCQNNNSLVGNMVAESEQPNWDNYRFNNHQVEVAELEALQVQVHELIEKPDDPESENARKMRHGLEIIQKPDFR</sequence>
<reference evidence="1" key="1">
    <citation type="submission" date="2018-05" db="EMBL/GenBank/DDBJ databases">
        <authorList>
            <person name="Lanie J.A."/>
            <person name="Ng W.-L."/>
            <person name="Kazmierczak K.M."/>
            <person name="Andrzejewski T.M."/>
            <person name="Davidsen T.M."/>
            <person name="Wayne K.J."/>
            <person name="Tettelin H."/>
            <person name="Glass J.I."/>
            <person name="Rusch D."/>
            <person name="Podicherti R."/>
            <person name="Tsui H.-C.T."/>
            <person name="Winkler M.E."/>
        </authorList>
    </citation>
    <scope>NUCLEOTIDE SEQUENCE</scope>
</reference>
<dbReference type="AlphaFoldDB" id="A0A382BZ76"/>
<name>A0A382BZ76_9ZZZZ</name>
<gene>
    <name evidence="1" type="ORF">METZ01_LOCUS171331</name>
</gene>
<evidence type="ECO:0000313" key="1">
    <source>
        <dbReference type="EMBL" id="SVB18477.1"/>
    </source>
</evidence>